<evidence type="ECO:0000256" key="6">
    <source>
        <dbReference type="ARBA" id="ARBA00023244"/>
    </source>
</evidence>
<evidence type="ECO:0000313" key="11">
    <source>
        <dbReference type="EMBL" id="QGT50371.1"/>
    </source>
</evidence>
<comment type="similarity">
    <text evidence="3 8">Belongs to the HMBS family.</text>
</comment>
<comment type="pathway">
    <text evidence="2">Porphyrin-containing compound metabolism; protoporphyrin-IX biosynthesis; coproporphyrinogen-III from 5-aminolevulinate: step 2/4.</text>
</comment>
<proteinExistence type="inferred from homology"/>
<dbReference type="AlphaFoldDB" id="A0A650EM54"/>
<dbReference type="GO" id="GO:0004418">
    <property type="term" value="F:hydroxymethylbilane synthase activity"/>
    <property type="evidence" value="ECO:0007669"/>
    <property type="project" value="UniProtKB-UniRule"/>
</dbReference>
<evidence type="ECO:0000256" key="5">
    <source>
        <dbReference type="ARBA" id="ARBA00022679"/>
    </source>
</evidence>
<gene>
    <name evidence="8 11" type="primary">hemC</name>
    <name evidence="11" type="ORF">Helico5904_0430</name>
</gene>
<dbReference type="PANTHER" id="PTHR11557">
    <property type="entry name" value="PORPHOBILINOGEN DEAMINASE"/>
    <property type="match status" value="1"/>
</dbReference>
<evidence type="ECO:0000256" key="1">
    <source>
        <dbReference type="ARBA" id="ARBA00002869"/>
    </source>
</evidence>
<dbReference type="FunFam" id="3.40.190.10:FF:000004">
    <property type="entry name" value="Porphobilinogen deaminase"/>
    <property type="match status" value="1"/>
</dbReference>
<dbReference type="CDD" id="cd13646">
    <property type="entry name" value="PBP2_EcHMBS_like"/>
    <property type="match status" value="1"/>
</dbReference>
<comment type="catalytic activity">
    <reaction evidence="7 8">
        <text>4 porphobilinogen + H2O = hydroxymethylbilane + 4 NH4(+)</text>
        <dbReference type="Rhea" id="RHEA:13185"/>
        <dbReference type="ChEBI" id="CHEBI:15377"/>
        <dbReference type="ChEBI" id="CHEBI:28938"/>
        <dbReference type="ChEBI" id="CHEBI:57845"/>
        <dbReference type="ChEBI" id="CHEBI:58126"/>
        <dbReference type="EC" id="2.5.1.61"/>
    </reaction>
</comment>
<keyword evidence="5 8" id="KW-0808">Transferase</keyword>
<dbReference type="InterPro" id="IPR036803">
    <property type="entry name" value="Porphobilinogen_deaminase_C_sf"/>
</dbReference>
<comment type="function">
    <text evidence="1 8">Tetrapolymerization of the monopyrrole PBG into the hydroxymethylbilane pre-uroporphyrinogen in several discrete steps.</text>
</comment>
<dbReference type="InterPro" id="IPR022419">
    <property type="entry name" value="Porphobilin_deaminase_cofac_BS"/>
</dbReference>
<evidence type="ECO:0000256" key="2">
    <source>
        <dbReference type="ARBA" id="ARBA00004735"/>
    </source>
</evidence>
<name>A0A650EM54_9HELI</name>
<comment type="cofactor">
    <cofactor evidence="8">
        <name>dipyrromethane</name>
        <dbReference type="ChEBI" id="CHEBI:60342"/>
    </cofactor>
    <text evidence="8">Binds 1 dipyrromethane group covalently.</text>
</comment>
<dbReference type="SUPFAM" id="SSF54782">
    <property type="entry name" value="Porphobilinogen deaminase (hydroxymethylbilane synthase), C-terminal domain"/>
    <property type="match status" value="1"/>
</dbReference>
<dbReference type="InterPro" id="IPR022418">
    <property type="entry name" value="Porphobilinogen_deaminase_C"/>
</dbReference>
<keyword evidence="6 8" id="KW-0627">Porphyrin biosynthesis</keyword>
<dbReference type="GO" id="GO:0006782">
    <property type="term" value="P:protoporphyrinogen IX biosynthetic process"/>
    <property type="evidence" value="ECO:0007669"/>
    <property type="project" value="UniProtKB-UniRule"/>
</dbReference>
<feature type="domain" description="Porphobilinogen deaminase N-terminal" evidence="9">
    <location>
        <begin position="7"/>
        <end position="209"/>
    </location>
</feature>
<dbReference type="EC" id="2.5.1.61" evidence="8"/>
<dbReference type="FunFam" id="3.40.190.10:FF:000005">
    <property type="entry name" value="Porphobilinogen deaminase"/>
    <property type="match status" value="1"/>
</dbReference>
<dbReference type="PANTHER" id="PTHR11557:SF0">
    <property type="entry name" value="PORPHOBILINOGEN DEAMINASE"/>
    <property type="match status" value="1"/>
</dbReference>
<comment type="subunit">
    <text evidence="4 8">Monomer.</text>
</comment>
<protein>
    <recommendedName>
        <fullName evidence="8">Porphobilinogen deaminase</fullName>
        <shortName evidence="8">PBG</shortName>
        <ecNumber evidence="8">2.5.1.61</ecNumber>
    </recommendedName>
    <alternativeName>
        <fullName evidence="8">Hydroxymethylbilane synthase</fullName>
        <shortName evidence="8">HMBS</shortName>
    </alternativeName>
    <alternativeName>
        <fullName evidence="8">Pre-uroporphyrinogen synthase</fullName>
    </alternativeName>
</protein>
<dbReference type="GO" id="GO:0005737">
    <property type="term" value="C:cytoplasm"/>
    <property type="evidence" value="ECO:0007669"/>
    <property type="project" value="UniProtKB-UniRule"/>
</dbReference>
<dbReference type="Pfam" id="PF03900">
    <property type="entry name" value="Porphobil_deamC"/>
    <property type="match status" value="1"/>
</dbReference>
<evidence type="ECO:0000256" key="8">
    <source>
        <dbReference type="HAMAP-Rule" id="MF_00260"/>
    </source>
</evidence>
<comment type="miscellaneous">
    <text evidence="8">The porphobilinogen subunits are added to the dipyrromethane group.</text>
</comment>
<reference evidence="11" key="1">
    <citation type="journal article" date="2020" name="J. ISSAAS">
        <title>Lactobacilli and other gastrointestinal microbiota of Peromyscus leucopus, reservoir host for agents of Lyme disease and other zoonoses in North America.</title>
        <authorList>
            <person name="Milovic A."/>
            <person name="Bassam K."/>
            <person name="Shao H."/>
            <person name="Chatzistamou I."/>
            <person name="Tufts D.M."/>
            <person name="Diuk-Wasser M."/>
            <person name="Barbour A.G."/>
        </authorList>
    </citation>
    <scope>NUCLEOTIDE SEQUENCE</scope>
    <source>
        <strain evidence="11">LL4</strain>
    </source>
</reference>
<sequence length="319" mass="34859">MMSDKTLIIGTRGSVLALWQAEYIKARLEKECGITSELHIVKTKGDKILDVPLAKIGGKGLFTKELEEMLLSGEIDLAVHSLKDVPVEFIDGLGLSAITKREDVRDCFLSVRYSDIDFLPKGAKVGTTSLRRSMQIKKFRPDLDTLSLRGNVQTRLNKLHSGEFDAIILAKAGVNRLEITHTDVPFIVPLDFMIPAMGQGALGIEMRLDSPFFDTFENLNDAQTALCVSAERAFVRFLEGGCQVPIGVNAKYDGENLVMQAIVGLPDGSEVIQDSKAMLMGIGDIAKAKSLGECLAQEFVAKGARELLAHAEKMAFQDS</sequence>
<dbReference type="PIRSF" id="PIRSF001438">
    <property type="entry name" value="4pyrrol_synth_OHMeBilane_synth"/>
    <property type="match status" value="1"/>
</dbReference>
<dbReference type="Gene3D" id="3.40.190.10">
    <property type="entry name" value="Periplasmic binding protein-like II"/>
    <property type="match status" value="2"/>
</dbReference>
<evidence type="ECO:0000256" key="3">
    <source>
        <dbReference type="ARBA" id="ARBA00005638"/>
    </source>
</evidence>
<dbReference type="HAMAP" id="MF_00260">
    <property type="entry name" value="Porphobil_deam"/>
    <property type="match status" value="1"/>
</dbReference>
<dbReference type="Gene3D" id="3.30.160.40">
    <property type="entry name" value="Porphobilinogen deaminase, C-terminal domain"/>
    <property type="match status" value="1"/>
</dbReference>
<feature type="modified residue" description="S-(dipyrrolylmethanemethyl)cysteine" evidence="8">
    <location>
        <position position="242"/>
    </location>
</feature>
<accession>A0A650EM54</accession>
<dbReference type="PRINTS" id="PR00151">
    <property type="entry name" value="PORPHBDMNASE"/>
</dbReference>
<evidence type="ECO:0000259" key="9">
    <source>
        <dbReference type="Pfam" id="PF01379"/>
    </source>
</evidence>
<dbReference type="SUPFAM" id="SSF53850">
    <property type="entry name" value="Periplasmic binding protein-like II"/>
    <property type="match status" value="1"/>
</dbReference>
<dbReference type="NCBIfam" id="TIGR00212">
    <property type="entry name" value="hemC"/>
    <property type="match status" value="1"/>
</dbReference>
<dbReference type="Pfam" id="PF01379">
    <property type="entry name" value="Porphobil_deam"/>
    <property type="match status" value="1"/>
</dbReference>
<evidence type="ECO:0000259" key="10">
    <source>
        <dbReference type="Pfam" id="PF03900"/>
    </source>
</evidence>
<dbReference type="InterPro" id="IPR022417">
    <property type="entry name" value="Porphobilin_deaminase_N"/>
</dbReference>
<dbReference type="UniPathway" id="UPA00251">
    <property type="reaction ID" value="UER00319"/>
</dbReference>
<feature type="domain" description="Porphobilinogen deaminase C-terminal" evidence="10">
    <location>
        <begin position="225"/>
        <end position="299"/>
    </location>
</feature>
<dbReference type="PROSITE" id="PS00533">
    <property type="entry name" value="PORPHOBILINOGEN_DEAM"/>
    <property type="match status" value="1"/>
</dbReference>
<evidence type="ECO:0000256" key="7">
    <source>
        <dbReference type="ARBA" id="ARBA00048169"/>
    </source>
</evidence>
<dbReference type="InterPro" id="IPR000860">
    <property type="entry name" value="HemC"/>
</dbReference>
<organism evidence="11">
    <name type="scientific">uncultured Helicobacter sp</name>
    <dbReference type="NCBI Taxonomy" id="175537"/>
    <lineage>
        <taxon>Bacteria</taxon>
        <taxon>Pseudomonadati</taxon>
        <taxon>Campylobacterota</taxon>
        <taxon>Epsilonproteobacteria</taxon>
        <taxon>Campylobacterales</taxon>
        <taxon>Helicobacteraceae</taxon>
        <taxon>Helicobacter</taxon>
        <taxon>environmental samples</taxon>
    </lineage>
</organism>
<evidence type="ECO:0000256" key="4">
    <source>
        <dbReference type="ARBA" id="ARBA00011245"/>
    </source>
</evidence>
<dbReference type="EMBL" id="MN577569">
    <property type="protein sequence ID" value="QGT50371.1"/>
    <property type="molecule type" value="Genomic_DNA"/>
</dbReference>